<reference evidence="3" key="4">
    <citation type="submission" date="2024-09" db="EMBL/GenBank/DDBJ databases">
        <authorList>
            <person name="Sun Q."/>
            <person name="Mori K."/>
        </authorList>
    </citation>
    <scope>NUCLEOTIDE SEQUENCE</scope>
    <source>
        <strain evidence="3">KCTC 62575</strain>
    </source>
</reference>
<dbReference type="PRINTS" id="PR00412">
    <property type="entry name" value="EPOXHYDRLASE"/>
</dbReference>
<comment type="caution">
    <text evidence="4">The sequence shown here is derived from an EMBL/GenBank/DDBJ whole genome shotgun (WGS) entry which is preliminary data.</text>
</comment>
<dbReference type="OrthoDB" id="9780765at2"/>
<dbReference type="GO" id="GO:0016787">
    <property type="term" value="F:hydrolase activity"/>
    <property type="evidence" value="ECO:0007669"/>
    <property type="project" value="UniProtKB-KW"/>
</dbReference>
<evidence type="ECO:0000313" key="6">
    <source>
        <dbReference type="Proteomes" id="UP001595455"/>
    </source>
</evidence>
<dbReference type="EMBL" id="PYIX02000058">
    <property type="protein sequence ID" value="RFC81750.1"/>
    <property type="molecule type" value="Genomic_DNA"/>
</dbReference>
<dbReference type="PRINTS" id="PR00111">
    <property type="entry name" value="ABHYDROLASE"/>
</dbReference>
<dbReference type="Proteomes" id="UP001595455">
    <property type="component" value="Unassembled WGS sequence"/>
</dbReference>
<keyword evidence="6" id="KW-1185">Reference proteome</keyword>
<dbReference type="Proteomes" id="UP000240957">
    <property type="component" value="Unassembled WGS sequence"/>
</dbReference>
<dbReference type="SUPFAM" id="SSF53474">
    <property type="entry name" value="alpha/beta-Hydrolases"/>
    <property type="match status" value="1"/>
</dbReference>
<reference evidence="4 5" key="2">
    <citation type="submission" date="2018-08" db="EMBL/GenBank/DDBJ databases">
        <title>The draft genome of Acinetobacter sichuanensis strain WCHAc060041.</title>
        <authorList>
            <person name="Qin J."/>
            <person name="Feng Y."/>
            <person name="Zong Z."/>
        </authorList>
    </citation>
    <scope>NUCLEOTIDE SEQUENCE [LARGE SCALE GENOMIC DNA]</scope>
    <source>
        <strain evidence="4 5">WCHAc060041</strain>
    </source>
</reference>
<feature type="domain" description="AB hydrolase-1" evidence="2">
    <location>
        <begin position="32"/>
        <end position="268"/>
    </location>
</feature>
<dbReference type="Pfam" id="PF00561">
    <property type="entry name" value="Abhydrolase_1"/>
    <property type="match status" value="1"/>
</dbReference>
<proteinExistence type="predicted"/>
<keyword evidence="1 4" id="KW-0378">Hydrolase</keyword>
<evidence type="ECO:0000256" key="1">
    <source>
        <dbReference type="ARBA" id="ARBA00022801"/>
    </source>
</evidence>
<evidence type="ECO:0000313" key="5">
    <source>
        <dbReference type="Proteomes" id="UP000240957"/>
    </source>
</evidence>
<gene>
    <name evidence="3" type="ORF">ACFODO_19195</name>
    <name evidence="4" type="ORF">C9E89_020165</name>
</gene>
<dbReference type="InterPro" id="IPR029058">
    <property type="entry name" value="AB_hydrolase_fold"/>
</dbReference>
<reference evidence="3" key="1">
    <citation type="journal article" date="2014" name="Int. J. Syst. Evol. Microbiol.">
        <title>Complete genome of a new Firmicutes species belonging to the dominant human colonic microbiota ('Ruminococcus bicirculans') reveals two chromosomes and a selective capacity to utilize plant glucans.</title>
        <authorList>
            <consortium name="NISC Comparative Sequencing Program"/>
            <person name="Wegmann U."/>
            <person name="Louis P."/>
            <person name="Goesmann A."/>
            <person name="Henrissat B."/>
            <person name="Duncan S.H."/>
            <person name="Flint H.J."/>
        </authorList>
    </citation>
    <scope>NUCLEOTIDE SEQUENCE</scope>
    <source>
        <strain evidence="3">KCTC 62575</strain>
    </source>
</reference>
<evidence type="ECO:0000313" key="4">
    <source>
        <dbReference type="EMBL" id="RFC81750.1"/>
    </source>
</evidence>
<evidence type="ECO:0000259" key="2">
    <source>
        <dbReference type="Pfam" id="PF00561"/>
    </source>
</evidence>
<dbReference type="InterPro" id="IPR000639">
    <property type="entry name" value="Epox_hydrolase-like"/>
</dbReference>
<evidence type="ECO:0000313" key="3">
    <source>
        <dbReference type="EMBL" id="MFC2997334.1"/>
    </source>
</evidence>
<accession>A0A371YJX4</accession>
<reference evidence="6" key="3">
    <citation type="journal article" date="2019" name="Int. J. Syst. Evol. Microbiol.">
        <title>The Global Catalogue of Microorganisms (GCM) 10K type strain sequencing project: providing services to taxonomists for standard genome sequencing and annotation.</title>
        <authorList>
            <consortium name="The Broad Institute Genomics Platform"/>
            <consortium name="The Broad Institute Genome Sequencing Center for Infectious Disease"/>
            <person name="Wu L."/>
            <person name="Ma J."/>
        </authorList>
    </citation>
    <scope>NUCLEOTIDE SEQUENCE [LARGE SCALE GENOMIC DNA]</scope>
    <source>
        <strain evidence="6">KCTC 62575</strain>
    </source>
</reference>
<dbReference type="EMBL" id="JBHRSF010000116">
    <property type="protein sequence ID" value="MFC2997334.1"/>
    <property type="molecule type" value="Genomic_DNA"/>
</dbReference>
<organism evidence="4 5">
    <name type="scientific">Acinetobacter sichuanensis</name>
    <dbReference type="NCBI Taxonomy" id="2136183"/>
    <lineage>
        <taxon>Bacteria</taxon>
        <taxon>Pseudomonadati</taxon>
        <taxon>Pseudomonadota</taxon>
        <taxon>Gammaproteobacteria</taxon>
        <taxon>Moraxellales</taxon>
        <taxon>Moraxellaceae</taxon>
        <taxon>Acinetobacter</taxon>
    </lineage>
</organism>
<dbReference type="AlphaFoldDB" id="A0A371YJX4"/>
<dbReference type="Gene3D" id="3.40.50.1820">
    <property type="entry name" value="alpha/beta hydrolase"/>
    <property type="match status" value="1"/>
</dbReference>
<sequence>MGLDIKNQRIESFQRENLSFDVIDTGPLHGQIFVLLHGFPETNKSWRETSEILNAQGYRTLAVNQRGYSLTAQPQKRRDYRSSALVEDINALLDLIQQPVYLMGHDWGAVVAWEVAQRYPAKIKHLITISVPHKAAFIRAMLSSNQLFKSYYMGLFQLPKIPELLFEKLPKIGQALLKDSGMTAQQLNDFQREIVQEKRLSSALNWYRAIPFSSSKNLTQAVTVPTLFIWGKHDSAIGAKSVALNKHYVKAPYKEVIMDATHWIPVQNAQALSQYVLETIA</sequence>
<dbReference type="InterPro" id="IPR000073">
    <property type="entry name" value="AB_hydrolase_1"/>
</dbReference>
<dbReference type="RefSeq" id="WP_107010004.1">
    <property type="nucleotide sequence ID" value="NZ_JBHRSF010000116.1"/>
</dbReference>
<name>A0A371YJX4_9GAMM</name>
<protein>
    <submittedName>
        <fullName evidence="4">Alpha/beta fold hydrolase</fullName>
    </submittedName>
</protein>
<dbReference type="PANTHER" id="PTHR43329">
    <property type="entry name" value="EPOXIDE HYDROLASE"/>
    <property type="match status" value="1"/>
</dbReference>